<gene>
    <name evidence="1" type="ORF">SAMN02982989_3429</name>
</gene>
<dbReference type="RefSeq" id="WP_085424130.1">
    <property type="nucleotide sequence ID" value="NZ_FXAF01000011.1"/>
</dbReference>
<dbReference type="Proteomes" id="UP000192903">
    <property type="component" value="Unassembled WGS sequence"/>
</dbReference>
<sequence length="114" mass="12399">MKVDFSKPILNLDGSPLEMDGKVLTLSSVATNALLMTVQDQPDGKRPDPDEAVKKYALAMDIHNAKGPINLDAEEAVLLKRLIVNIYGPLVVGRAYEMIEGKPARGKRPQAETS</sequence>
<evidence type="ECO:0000313" key="2">
    <source>
        <dbReference type="Proteomes" id="UP000192903"/>
    </source>
</evidence>
<dbReference type="OrthoDB" id="1049235at2"/>
<accession>A0A1X7G8W6</accession>
<protein>
    <submittedName>
        <fullName evidence="1">Uncharacterized protein</fullName>
    </submittedName>
</protein>
<proteinExistence type="predicted"/>
<dbReference type="AlphaFoldDB" id="A0A1X7G8W6"/>
<keyword evidence="2" id="KW-1185">Reference proteome</keyword>
<evidence type="ECO:0000313" key="1">
    <source>
        <dbReference type="EMBL" id="SMF65992.1"/>
    </source>
</evidence>
<dbReference type="STRING" id="464029.SAMN02982989_3429"/>
<dbReference type="EMBL" id="FXAF01000011">
    <property type="protein sequence ID" value="SMF65992.1"/>
    <property type="molecule type" value="Genomic_DNA"/>
</dbReference>
<organism evidence="1 2">
    <name type="scientific">Xaviernesmea oryzae</name>
    <dbReference type="NCBI Taxonomy" id="464029"/>
    <lineage>
        <taxon>Bacteria</taxon>
        <taxon>Pseudomonadati</taxon>
        <taxon>Pseudomonadota</taxon>
        <taxon>Alphaproteobacteria</taxon>
        <taxon>Hyphomicrobiales</taxon>
        <taxon>Rhizobiaceae</taxon>
        <taxon>Rhizobium/Agrobacterium group</taxon>
        <taxon>Xaviernesmea</taxon>
    </lineage>
</organism>
<name>A0A1X7G8W6_9HYPH</name>
<reference evidence="2" key="1">
    <citation type="submission" date="2017-04" db="EMBL/GenBank/DDBJ databases">
        <authorList>
            <person name="Varghese N."/>
            <person name="Submissions S."/>
        </authorList>
    </citation>
    <scope>NUCLEOTIDE SEQUENCE [LARGE SCALE GENOMIC DNA]</scope>
    <source>
        <strain evidence="2">B4P</strain>
    </source>
</reference>